<keyword evidence="1" id="KW-0503">Monooxygenase</keyword>
<reference evidence="1" key="1">
    <citation type="submission" date="2020-02" db="EMBL/GenBank/DDBJ databases">
        <authorList>
            <person name="Meier V. D."/>
        </authorList>
    </citation>
    <scope>NUCLEOTIDE SEQUENCE</scope>
    <source>
        <strain evidence="1">AVDCRST_MAG76</strain>
    </source>
</reference>
<keyword evidence="1" id="KW-0560">Oxidoreductase</keyword>
<dbReference type="EC" id="1.14.15.9" evidence="1"/>
<evidence type="ECO:0000313" key="1">
    <source>
        <dbReference type="EMBL" id="CAA9235772.1"/>
    </source>
</evidence>
<dbReference type="AlphaFoldDB" id="A0A6J4HYX6"/>
<proteinExistence type="predicted"/>
<dbReference type="CDD" id="cd21650">
    <property type="entry name" value="CrtA-like"/>
    <property type="match status" value="1"/>
</dbReference>
<dbReference type="InterPro" id="IPR011008">
    <property type="entry name" value="Dimeric_a/b-barrel"/>
</dbReference>
<dbReference type="InterPro" id="IPR049574">
    <property type="entry name" value="CrtA-like"/>
</dbReference>
<accession>A0A6J4HYX6</accession>
<protein>
    <submittedName>
        <fullName evidence="1">Spheroidene monooxygenase</fullName>
        <ecNumber evidence="1">1.14.15.9</ecNumber>
    </submittedName>
</protein>
<sequence>MAGLTTFTLASFERSRVPGLLAAVPFERIRLRRLPGLEWGRHLGTAAGGRTLGADTSRWAWFCSWADEAAATGFHDALEDRLAPVEVATLHLRAVRSRGRWAGRELPLAPGQPESRRPAPLVVLTRARVRPSRWRPFRAAVPPVDTELADAPGLLRSVGVGEWPVLVQGTVSLWRDEAAMTGFARSEAHRVVVRRTADEGWYAEELFARFRVERSQGTWGGEAPLGAAV</sequence>
<dbReference type="SUPFAM" id="SSF54909">
    <property type="entry name" value="Dimeric alpha+beta barrel"/>
    <property type="match status" value="1"/>
</dbReference>
<dbReference type="EMBL" id="CADCSZ010000088">
    <property type="protein sequence ID" value="CAA9235772.1"/>
    <property type="molecule type" value="Genomic_DNA"/>
</dbReference>
<gene>
    <name evidence="1" type="ORF">AVDCRST_MAG76-1501</name>
</gene>
<name>A0A6J4HYX6_9ACTN</name>
<organism evidence="1">
    <name type="scientific">uncultured Acidimicrobiales bacterium</name>
    <dbReference type="NCBI Taxonomy" id="310071"/>
    <lineage>
        <taxon>Bacteria</taxon>
        <taxon>Bacillati</taxon>
        <taxon>Actinomycetota</taxon>
        <taxon>Acidimicrobiia</taxon>
        <taxon>Acidimicrobiales</taxon>
        <taxon>environmental samples</taxon>
    </lineage>
</organism>
<dbReference type="GO" id="GO:0043823">
    <property type="term" value="F:spheroidene monooxygenase activity"/>
    <property type="evidence" value="ECO:0007669"/>
    <property type="project" value="UniProtKB-EC"/>
</dbReference>